<feature type="compositionally biased region" description="Basic and acidic residues" evidence="2">
    <location>
        <begin position="152"/>
        <end position="175"/>
    </location>
</feature>
<feature type="compositionally biased region" description="Basic and acidic residues" evidence="2">
    <location>
        <begin position="131"/>
        <end position="140"/>
    </location>
</feature>
<keyword evidence="1" id="KW-0175">Coiled coil</keyword>
<protein>
    <submittedName>
        <fullName evidence="4">Uncharacterized protein</fullName>
    </submittedName>
</protein>
<feature type="region of interest" description="Disordered" evidence="2">
    <location>
        <begin position="1"/>
        <end position="81"/>
    </location>
</feature>
<evidence type="ECO:0000256" key="1">
    <source>
        <dbReference type="SAM" id="Coils"/>
    </source>
</evidence>
<dbReference type="OrthoDB" id="1664726at2"/>
<proteinExistence type="predicted"/>
<evidence type="ECO:0000313" key="5">
    <source>
        <dbReference type="Proteomes" id="UP000183469"/>
    </source>
</evidence>
<accession>A0A1H3VH93</accession>
<dbReference type="Proteomes" id="UP000183469">
    <property type="component" value="Unassembled WGS sequence"/>
</dbReference>
<evidence type="ECO:0000313" key="4">
    <source>
        <dbReference type="EMBL" id="SDZ74165.1"/>
    </source>
</evidence>
<keyword evidence="3" id="KW-1133">Transmembrane helix</keyword>
<sequence>MKPEDMDKTQLMRPVDGQSQGAARDRKFDTQPLPAIHDEEAGSIQPAFPKQNTGESDSFRGVRELPPENIPPKREKPASKGFFTAGKKKGLLLTACFAVALLGGFILAGYSQDHSEAKQNQQQMERQQMQAKEKKLADQEADLKARRQELERQKQELQARERELEEKSSRAKGRNEAITSQAPDSALGKLVDKVTGKEAKRQDQLQQNEKVSAQADSDVAKLKQSIAEAQSMLDDVDAKLDTVSEMQQEASRIKAKAESAYAENKDVIDKAVYYAKTGADFLSQWFTK</sequence>
<gene>
    <name evidence="4" type="ORF">SAMN05660648_00237</name>
</gene>
<feature type="compositionally biased region" description="Low complexity" evidence="2">
    <location>
        <begin position="118"/>
        <end position="130"/>
    </location>
</feature>
<feature type="coiled-coil region" evidence="1">
    <location>
        <begin position="219"/>
        <end position="263"/>
    </location>
</feature>
<reference evidence="4 5" key="1">
    <citation type="submission" date="2016-10" db="EMBL/GenBank/DDBJ databases">
        <authorList>
            <person name="de Groot N.N."/>
        </authorList>
    </citation>
    <scope>NUCLEOTIDE SEQUENCE [LARGE SCALE GENOMIC DNA]</scope>
    <source>
        <strain evidence="4 5">DSM 2872</strain>
    </source>
</reference>
<feature type="region of interest" description="Disordered" evidence="2">
    <location>
        <begin position="117"/>
        <end position="140"/>
    </location>
</feature>
<feature type="compositionally biased region" description="Basic and acidic residues" evidence="2">
    <location>
        <begin position="1"/>
        <end position="10"/>
    </location>
</feature>
<evidence type="ECO:0000256" key="2">
    <source>
        <dbReference type="SAM" id="MobiDB-lite"/>
    </source>
</evidence>
<feature type="compositionally biased region" description="Basic and acidic residues" evidence="2">
    <location>
        <begin position="57"/>
        <end position="78"/>
    </location>
</feature>
<dbReference type="RefSeq" id="WP_074670323.1">
    <property type="nucleotide sequence ID" value="NZ_FNQG01000002.1"/>
</dbReference>
<keyword evidence="3" id="KW-0812">Transmembrane</keyword>
<feature type="region of interest" description="Disordered" evidence="2">
    <location>
        <begin position="152"/>
        <end position="185"/>
    </location>
</feature>
<feature type="transmembrane region" description="Helical" evidence="3">
    <location>
        <begin position="90"/>
        <end position="110"/>
    </location>
</feature>
<keyword evidence="3" id="KW-0472">Membrane</keyword>
<dbReference type="AlphaFoldDB" id="A0A1H3VH93"/>
<name>A0A1H3VH93_SELRU</name>
<organism evidence="4 5">
    <name type="scientific">Selenomonas ruminantium</name>
    <dbReference type="NCBI Taxonomy" id="971"/>
    <lineage>
        <taxon>Bacteria</taxon>
        <taxon>Bacillati</taxon>
        <taxon>Bacillota</taxon>
        <taxon>Negativicutes</taxon>
        <taxon>Selenomonadales</taxon>
        <taxon>Selenomonadaceae</taxon>
        <taxon>Selenomonas</taxon>
    </lineage>
</organism>
<dbReference type="EMBL" id="FNQG01000002">
    <property type="protein sequence ID" value="SDZ74165.1"/>
    <property type="molecule type" value="Genomic_DNA"/>
</dbReference>
<evidence type="ECO:0000256" key="3">
    <source>
        <dbReference type="SAM" id="Phobius"/>
    </source>
</evidence>